<reference evidence="2 3" key="1">
    <citation type="submission" date="2022-05" db="EMBL/GenBank/DDBJ databases">
        <authorList>
            <consortium name="Genoscope - CEA"/>
            <person name="William W."/>
        </authorList>
    </citation>
    <scope>NUCLEOTIDE SEQUENCE [LARGE SCALE GENOMIC DNA]</scope>
</reference>
<evidence type="ECO:0000313" key="3">
    <source>
        <dbReference type="Proteomes" id="UP001159428"/>
    </source>
</evidence>
<feature type="compositionally biased region" description="Basic and acidic residues" evidence="1">
    <location>
        <begin position="62"/>
        <end position="72"/>
    </location>
</feature>
<gene>
    <name evidence="2" type="ORF">PMEA_00001464</name>
</gene>
<proteinExistence type="predicted"/>
<comment type="caution">
    <text evidence="2">The sequence shown here is derived from an EMBL/GenBank/DDBJ whole genome shotgun (WGS) entry which is preliminary data.</text>
</comment>
<protein>
    <submittedName>
        <fullName evidence="2">Uncharacterized protein</fullName>
    </submittedName>
</protein>
<name>A0AAU9W703_9CNID</name>
<sequence>MPAVTIQGCCFHRKQAGLWRKVQEPGLQSSYHHDRGILPIASQVHGPTIPSSRRHSRSVLQAEKKGQHRPAESLRQLRRTELDRHQHLAAVLLECLPKSHPDKQRRRKMAQRAQQTSAGKKLASLVHADQLLHEESRLTTLQIRMVSKHKLYRLPRRMYRQLQAKMFSLWVQYENGDRTAKQLLRTDREIINNPTVERSY</sequence>
<keyword evidence="3" id="KW-1185">Reference proteome</keyword>
<feature type="region of interest" description="Disordered" evidence="1">
    <location>
        <begin position="43"/>
        <end position="72"/>
    </location>
</feature>
<organism evidence="2 3">
    <name type="scientific">Pocillopora meandrina</name>
    <dbReference type="NCBI Taxonomy" id="46732"/>
    <lineage>
        <taxon>Eukaryota</taxon>
        <taxon>Metazoa</taxon>
        <taxon>Cnidaria</taxon>
        <taxon>Anthozoa</taxon>
        <taxon>Hexacorallia</taxon>
        <taxon>Scleractinia</taxon>
        <taxon>Astrocoeniina</taxon>
        <taxon>Pocilloporidae</taxon>
        <taxon>Pocillopora</taxon>
    </lineage>
</organism>
<dbReference type="Proteomes" id="UP001159428">
    <property type="component" value="Unassembled WGS sequence"/>
</dbReference>
<dbReference type="EMBL" id="CALNXJ010000010">
    <property type="protein sequence ID" value="CAH3106336.1"/>
    <property type="molecule type" value="Genomic_DNA"/>
</dbReference>
<dbReference type="AlphaFoldDB" id="A0AAU9W703"/>
<accession>A0AAU9W703</accession>
<evidence type="ECO:0000313" key="2">
    <source>
        <dbReference type="EMBL" id="CAH3106336.1"/>
    </source>
</evidence>
<feature type="region of interest" description="Disordered" evidence="1">
    <location>
        <begin position="99"/>
        <end position="121"/>
    </location>
</feature>
<evidence type="ECO:0000256" key="1">
    <source>
        <dbReference type="SAM" id="MobiDB-lite"/>
    </source>
</evidence>